<dbReference type="InterPro" id="IPR050535">
    <property type="entry name" value="DNA_Repair-Maintenance_Comp"/>
</dbReference>
<evidence type="ECO:0000313" key="3">
    <source>
        <dbReference type="EMBL" id="MCP1102555.1"/>
    </source>
</evidence>
<comment type="caution">
    <text evidence="3">The sequence shown here is derived from an EMBL/GenBank/DDBJ whole genome shotgun (WGS) entry which is preliminary data.</text>
</comment>
<evidence type="ECO:0000256" key="1">
    <source>
        <dbReference type="ARBA" id="ARBA00022801"/>
    </source>
</evidence>
<evidence type="ECO:0000313" key="4">
    <source>
        <dbReference type="Proteomes" id="UP001523566"/>
    </source>
</evidence>
<dbReference type="RefSeq" id="WP_262066340.1">
    <property type="nucleotide sequence ID" value="NZ_JAMXOD010000011.1"/>
</dbReference>
<sequence length="352" mass="40764">MKFIHIADLHLGARPEAGEAYTQKRPEELWESVHRIIQKCNEDEIDLLLVAGDVFHHQPMLRELKELDYLFSKLVKTHVVLIAGNHDYIKGDSFYKKFQWQSHVHFILNGEMSKLKLKDISTNVFGLSYQTRNIEKDMLAYHEPKKDGNNILLLHGGEEKYLPVNKQKLASLNYDYIALGHIHKPMILAENKMAYAGALEPIDRNDIGEHGYIFGEIKNQKTKIRFCSFAKRSYVPLKLEVDVSDTAAQVKDKLSERIQEGGIDNIYKVTLVGFREADMYYDIAAFDQFKNIVQITDETKPYYDFKKIMEKNKDNIIGLFIKELIDCEEGSMEYEALYQGVDALMTTRRNEA</sequence>
<feature type="domain" description="Calcineurin-like phosphoesterase" evidence="2">
    <location>
        <begin position="1"/>
        <end position="185"/>
    </location>
</feature>
<dbReference type="PANTHER" id="PTHR30337">
    <property type="entry name" value="COMPONENT OF ATP-DEPENDENT DSDNA EXONUCLEASE"/>
    <property type="match status" value="1"/>
</dbReference>
<evidence type="ECO:0000259" key="2">
    <source>
        <dbReference type="Pfam" id="PF00149"/>
    </source>
</evidence>
<dbReference type="Pfam" id="PF00149">
    <property type="entry name" value="Metallophos"/>
    <property type="match status" value="1"/>
</dbReference>
<keyword evidence="1" id="KW-0378">Hydrolase</keyword>
<organism evidence="3 4">
    <name type="scientific">Aequitasia blattaphilus</name>
    <dbReference type="NCBI Taxonomy" id="2949332"/>
    <lineage>
        <taxon>Bacteria</taxon>
        <taxon>Bacillati</taxon>
        <taxon>Bacillota</taxon>
        <taxon>Clostridia</taxon>
        <taxon>Lachnospirales</taxon>
        <taxon>Lachnospiraceae</taxon>
        <taxon>Aequitasia</taxon>
    </lineage>
</organism>
<protein>
    <submittedName>
        <fullName evidence="3">Exonuclease SbcCD subunit D</fullName>
    </submittedName>
</protein>
<keyword evidence="3" id="KW-0540">Nuclease</keyword>
<dbReference type="InterPro" id="IPR029052">
    <property type="entry name" value="Metallo-depent_PP-like"/>
</dbReference>
<proteinExistence type="predicted"/>
<dbReference type="Proteomes" id="UP001523566">
    <property type="component" value="Unassembled WGS sequence"/>
</dbReference>
<dbReference type="InterPro" id="IPR041796">
    <property type="entry name" value="Mre11_N"/>
</dbReference>
<keyword evidence="4" id="KW-1185">Reference proteome</keyword>
<dbReference type="EMBL" id="JAMZFW010000011">
    <property type="protein sequence ID" value="MCP1102555.1"/>
    <property type="molecule type" value="Genomic_DNA"/>
</dbReference>
<dbReference type="CDD" id="cd00840">
    <property type="entry name" value="MPP_Mre11_N"/>
    <property type="match status" value="1"/>
</dbReference>
<reference evidence="3 4" key="1">
    <citation type="journal article" date="2022" name="Genome Biol. Evol.">
        <title>Host diet, physiology and behaviors set the stage for Lachnospiraceae cladogenesis.</title>
        <authorList>
            <person name="Vera-Ponce De Leon A."/>
            <person name="Schneider M."/>
            <person name="Jahnes B.C."/>
            <person name="Sadowski V."/>
            <person name="Camuy-Velez L.A."/>
            <person name="Duan J."/>
            <person name="Sabree Z.L."/>
        </authorList>
    </citation>
    <scope>NUCLEOTIDE SEQUENCE [LARGE SCALE GENOMIC DNA]</scope>
    <source>
        <strain evidence="3 4">PAL113</strain>
    </source>
</reference>
<dbReference type="InterPro" id="IPR004843">
    <property type="entry name" value="Calcineurin-like_PHP"/>
</dbReference>
<keyword evidence="3" id="KW-0269">Exonuclease</keyword>
<gene>
    <name evidence="3" type="ORF">NK125_09030</name>
</gene>
<name>A0ABT1E9Q6_9FIRM</name>
<dbReference type="SUPFAM" id="SSF56300">
    <property type="entry name" value="Metallo-dependent phosphatases"/>
    <property type="match status" value="1"/>
</dbReference>
<dbReference type="GO" id="GO:0004527">
    <property type="term" value="F:exonuclease activity"/>
    <property type="evidence" value="ECO:0007669"/>
    <property type="project" value="UniProtKB-KW"/>
</dbReference>
<accession>A0ABT1E9Q6</accession>
<dbReference type="Gene3D" id="3.60.21.10">
    <property type="match status" value="1"/>
</dbReference>